<evidence type="ECO:0000256" key="1">
    <source>
        <dbReference type="ARBA" id="ARBA00004196"/>
    </source>
</evidence>
<keyword evidence="10" id="KW-1185">Reference proteome</keyword>
<dbReference type="PROSITE" id="PS51257">
    <property type="entry name" value="PROKAR_LIPOPROTEIN"/>
    <property type="match status" value="1"/>
</dbReference>
<organism evidence="9 10">
    <name type="scientific">Roseibium aggregatum</name>
    <dbReference type="NCBI Taxonomy" id="187304"/>
    <lineage>
        <taxon>Bacteria</taxon>
        <taxon>Pseudomonadati</taxon>
        <taxon>Pseudomonadota</taxon>
        <taxon>Alphaproteobacteria</taxon>
        <taxon>Hyphomicrobiales</taxon>
        <taxon>Stappiaceae</taxon>
        <taxon>Roseibium</taxon>
    </lineage>
</organism>
<evidence type="ECO:0000259" key="6">
    <source>
        <dbReference type="Pfam" id="PF25917"/>
    </source>
</evidence>
<dbReference type="RefSeq" id="WP_082444594.1">
    <property type="nucleotide sequence ID" value="NZ_CXST01000002.1"/>
</dbReference>
<evidence type="ECO:0000256" key="4">
    <source>
        <dbReference type="SAM" id="MobiDB-lite"/>
    </source>
</evidence>
<dbReference type="Proteomes" id="UP000048926">
    <property type="component" value="Unassembled WGS sequence"/>
</dbReference>
<dbReference type="NCBIfam" id="TIGR01730">
    <property type="entry name" value="RND_mfp"/>
    <property type="match status" value="1"/>
</dbReference>
<dbReference type="Gene3D" id="2.40.420.20">
    <property type="match status" value="1"/>
</dbReference>
<feature type="region of interest" description="Disordered" evidence="4">
    <location>
        <begin position="368"/>
        <end position="401"/>
    </location>
</feature>
<dbReference type="Pfam" id="PF25876">
    <property type="entry name" value="HH_MFP_RND"/>
    <property type="match status" value="1"/>
</dbReference>
<evidence type="ECO:0000256" key="3">
    <source>
        <dbReference type="SAM" id="Coils"/>
    </source>
</evidence>
<comment type="subcellular location">
    <subcellularLocation>
        <location evidence="1">Cell envelope</location>
    </subcellularLocation>
</comment>
<dbReference type="GO" id="GO:0046677">
    <property type="term" value="P:response to antibiotic"/>
    <property type="evidence" value="ECO:0007669"/>
    <property type="project" value="TreeGrafter"/>
</dbReference>
<dbReference type="GO" id="GO:0022857">
    <property type="term" value="F:transmembrane transporter activity"/>
    <property type="evidence" value="ECO:0007669"/>
    <property type="project" value="InterPro"/>
</dbReference>
<feature type="domain" description="Multidrug resistance protein MdtA-like beta-barrel" evidence="7">
    <location>
        <begin position="210"/>
        <end position="298"/>
    </location>
</feature>
<dbReference type="AlphaFoldDB" id="A0A0M6Y4Z4"/>
<dbReference type="Gene3D" id="1.10.287.470">
    <property type="entry name" value="Helix hairpin bin"/>
    <property type="match status" value="1"/>
</dbReference>
<dbReference type="SUPFAM" id="SSF111369">
    <property type="entry name" value="HlyD-like secretion proteins"/>
    <property type="match status" value="1"/>
</dbReference>
<gene>
    <name evidence="9" type="primary">srpA_1</name>
    <name evidence="9" type="ORF">LAL4801_02780</name>
</gene>
<dbReference type="InterPro" id="IPR058627">
    <property type="entry name" value="MdtA-like_C"/>
</dbReference>
<dbReference type="STRING" id="187304.B0E33_09370"/>
<feature type="coiled-coil region" evidence="3">
    <location>
        <begin position="103"/>
        <end position="168"/>
    </location>
</feature>
<dbReference type="Pfam" id="PF25967">
    <property type="entry name" value="RND-MFP_C"/>
    <property type="match status" value="1"/>
</dbReference>
<dbReference type="EMBL" id="CXST01000002">
    <property type="protein sequence ID" value="CTQ44337.1"/>
    <property type="molecule type" value="Genomic_DNA"/>
</dbReference>
<protein>
    <submittedName>
        <fullName evidence="9">Solvent efflux pump periplasmic linker SrpA</fullName>
    </submittedName>
</protein>
<evidence type="ECO:0000259" key="5">
    <source>
        <dbReference type="Pfam" id="PF25876"/>
    </source>
</evidence>
<dbReference type="InterPro" id="IPR058624">
    <property type="entry name" value="MdtA-like_HH"/>
</dbReference>
<evidence type="ECO:0000259" key="7">
    <source>
        <dbReference type="Pfam" id="PF25944"/>
    </source>
</evidence>
<dbReference type="Pfam" id="PF25917">
    <property type="entry name" value="BSH_RND"/>
    <property type="match status" value="1"/>
</dbReference>
<dbReference type="InterPro" id="IPR058626">
    <property type="entry name" value="MdtA-like_b-barrel"/>
</dbReference>
<feature type="domain" description="Multidrug resistance protein MdtA-like barrel-sandwich hybrid" evidence="6">
    <location>
        <begin position="62"/>
        <end position="204"/>
    </location>
</feature>
<dbReference type="OrthoDB" id="9816569at2"/>
<feature type="domain" description="Multidrug resistance protein MdtA-like alpha-helical hairpin" evidence="5">
    <location>
        <begin position="103"/>
        <end position="172"/>
    </location>
</feature>
<feature type="domain" description="Multidrug resistance protein MdtA-like C-terminal permuted SH3" evidence="8">
    <location>
        <begin position="302"/>
        <end position="363"/>
    </location>
</feature>
<evidence type="ECO:0000259" key="8">
    <source>
        <dbReference type="Pfam" id="PF25967"/>
    </source>
</evidence>
<sequence>MHVRLFPDLLPLLAVLIILSGCSPSEETSHASFPPPAVKTITVAGEDMPLKKDYPGRLVPIRLAEVRARVSGIVLERQFEQGSDVHKGDVLFEIDPAKFAAAVASAKAQLSRAEAALSLANQRADRVKRLLARNVASTEQHDVALADRKQAQAEVAVAKANLQTAELELSYASVRSPIDGHIGAALVSEGALVRQEDGTQMAIVRDISSLYVDFIAPLAELSRVRREIDSGDMQPVESSNAIELILDDGSTYEHPGRLLFSSAVVDETTGQVLLRAEFENPQGKLLPGTYVRVRVTEGVAHQAVLVPQRAVQWDTLGQASVMTVRDGKAAAQPILTSRSVGNRWLVTQGLKSGDQVIVDGLDRAMPGQPVSAAPAEAAAEKAAERGTASDCSAAEPCDIPS</sequence>
<dbReference type="PANTHER" id="PTHR30158">
    <property type="entry name" value="ACRA/E-RELATED COMPONENT OF DRUG EFFLUX TRANSPORTER"/>
    <property type="match status" value="1"/>
</dbReference>
<dbReference type="Gene3D" id="2.40.50.100">
    <property type="match status" value="1"/>
</dbReference>
<reference evidence="10" key="1">
    <citation type="submission" date="2015-07" db="EMBL/GenBank/DDBJ databases">
        <authorList>
            <person name="Rodrigo-Torres Lidia"/>
            <person name="Arahal R.David."/>
        </authorList>
    </citation>
    <scope>NUCLEOTIDE SEQUENCE [LARGE SCALE GENOMIC DNA]</scope>
    <source>
        <strain evidence="10">CECT 4801</strain>
    </source>
</reference>
<dbReference type="InterPro" id="IPR058625">
    <property type="entry name" value="MdtA-like_BSH"/>
</dbReference>
<evidence type="ECO:0000256" key="2">
    <source>
        <dbReference type="ARBA" id="ARBA00009477"/>
    </source>
</evidence>
<dbReference type="PANTHER" id="PTHR30158:SF3">
    <property type="entry name" value="MULTIDRUG EFFLUX PUMP SUBUNIT ACRA-RELATED"/>
    <property type="match status" value="1"/>
</dbReference>
<dbReference type="GO" id="GO:0005886">
    <property type="term" value="C:plasma membrane"/>
    <property type="evidence" value="ECO:0007669"/>
    <property type="project" value="UniProtKB-SubCell"/>
</dbReference>
<comment type="similarity">
    <text evidence="2">Belongs to the membrane fusion protein (MFP) (TC 8.A.1) family.</text>
</comment>
<dbReference type="Pfam" id="PF25944">
    <property type="entry name" value="Beta-barrel_RND"/>
    <property type="match status" value="1"/>
</dbReference>
<name>A0A0M6Y4Z4_9HYPH</name>
<evidence type="ECO:0000313" key="9">
    <source>
        <dbReference type="EMBL" id="CTQ44337.1"/>
    </source>
</evidence>
<dbReference type="Gene3D" id="2.40.30.170">
    <property type="match status" value="1"/>
</dbReference>
<evidence type="ECO:0000313" key="10">
    <source>
        <dbReference type="Proteomes" id="UP000048926"/>
    </source>
</evidence>
<accession>A0A0M6Y4Z4</accession>
<proteinExistence type="inferred from homology"/>
<dbReference type="InterPro" id="IPR006143">
    <property type="entry name" value="RND_pump_MFP"/>
</dbReference>
<keyword evidence="3" id="KW-0175">Coiled coil</keyword>
<dbReference type="FunFam" id="2.40.420.20:FF:000001">
    <property type="entry name" value="Efflux RND transporter periplasmic adaptor subunit"/>
    <property type="match status" value="1"/>
</dbReference>